<dbReference type="Proteomes" id="UP000000447">
    <property type="component" value="Chromosome"/>
</dbReference>
<keyword evidence="9" id="KW-1003">Cell membrane</keyword>
<gene>
    <name evidence="9" type="primary">tatA</name>
    <name evidence="11" type="ordered locus">trd_0809</name>
</gene>
<dbReference type="HAMAP" id="MF_00236">
    <property type="entry name" value="TatA_E"/>
    <property type="match status" value="1"/>
</dbReference>
<keyword evidence="7 9" id="KW-0472">Membrane</keyword>
<dbReference type="Gene3D" id="1.20.5.3310">
    <property type="match status" value="1"/>
</dbReference>
<comment type="similarity">
    <text evidence="9">Belongs to the TatA/E family.</text>
</comment>
<evidence type="ECO:0000256" key="10">
    <source>
        <dbReference type="SAM" id="MobiDB-lite"/>
    </source>
</evidence>
<dbReference type="GO" id="GO:0006886">
    <property type="term" value="P:intracellular protein transport"/>
    <property type="evidence" value="ECO:0007669"/>
    <property type="project" value="UniProtKB-ARBA"/>
</dbReference>
<name>B9KZ95_THERP</name>
<protein>
    <recommendedName>
        <fullName evidence="9">Sec-independent protein translocase protein TatA</fullName>
    </recommendedName>
</protein>
<evidence type="ECO:0000256" key="5">
    <source>
        <dbReference type="ARBA" id="ARBA00022989"/>
    </source>
</evidence>
<dbReference type="PRINTS" id="PR01506">
    <property type="entry name" value="TATBPROTEIN"/>
</dbReference>
<evidence type="ECO:0000256" key="8">
    <source>
        <dbReference type="ARBA" id="ARBA00025340"/>
    </source>
</evidence>
<dbReference type="KEGG" id="tro:trd_0809"/>
<dbReference type="GO" id="GO:0008320">
    <property type="term" value="F:protein transmembrane transporter activity"/>
    <property type="evidence" value="ECO:0007669"/>
    <property type="project" value="UniProtKB-UniRule"/>
</dbReference>
<dbReference type="eggNOG" id="COG1826">
    <property type="taxonomic scope" value="Bacteria"/>
</dbReference>
<dbReference type="InterPro" id="IPR006312">
    <property type="entry name" value="TatA/E"/>
</dbReference>
<feature type="region of interest" description="Disordered" evidence="10">
    <location>
        <begin position="115"/>
        <end position="171"/>
    </location>
</feature>
<comment type="function">
    <text evidence="9">Part of the twin-arginine translocation (Tat) system that transports large folded proteins containing a characteristic twin-arginine motif in their signal peptide across membranes. TatA could form the protein-conducting channel of the Tat system.</text>
</comment>
<comment type="function">
    <text evidence="8">Part of the twin-arginine translocation (Tat) system that transports large folded proteins containing a characteristic twin-arginine motif in their signal peptide across the thylakoid membrane. Involved in delta pH-dependent protein transport required for chloroplast development, especially thylakoid membrane formation. TATC and TATB mediate precursor recognition, whereas TATA facilitates translocation.</text>
</comment>
<evidence type="ECO:0000256" key="9">
    <source>
        <dbReference type="HAMAP-Rule" id="MF_00236"/>
    </source>
</evidence>
<comment type="subunit">
    <text evidence="9">Forms a complex with TatC.</text>
</comment>
<evidence type="ECO:0000256" key="2">
    <source>
        <dbReference type="ARBA" id="ARBA00022448"/>
    </source>
</evidence>
<keyword evidence="6 9" id="KW-0811">Translocation</keyword>
<feature type="compositionally biased region" description="Basic and acidic residues" evidence="10">
    <location>
        <begin position="137"/>
        <end position="146"/>
    </location>
</feature>
<keyword evidence="3 9" id="KW-0812">Transmembrane</keyword>
<dbReference type="Pfam" id="PF02416">
    <property type="entry name" value="TatA_B_E"/>
    <property type="match status" value="1"/>
</dbReference>
<dbReference type="NCBIfam" id="TIGR01411">
    <property type="entry name" value="tatAE"/>
    <property type="match status" value="1"/>
</dbReference>
<evidence type="ECO:0000256" key="4">
    <source>
        <dbReference type="ARBA" id="ARBA00022927"/>
    </source>
</evidence>
<keyword evidence="5 9" id="KW-1133">Transmembrane helix</keyword>
<feature type="compositionally biased region" description="Polar residues" evidence="10">
    <location>
        <begin position="160"/>
        <end position="171"/>
    </location>
</feature>
<dbReference type="GO" id="GO:0043953">
    <property type="term" value="P:protein transport by the Tat complex"/>
    <property type="evidence" value="ECO:0007669"/>
    <property type="project" value="UniProtKB-UniRule"/>
</dbReference>
<keyword evidence="2 9" id="KW-0813">Transport</keyword>
<organism evidence="11 12">
    <name type="scientific">Thermomicrobium roseum (strain ATCC 27502 / DSM 5159 / P-2)</name>
    <dbReference type="NCBI Taxonomy" id="309801"/>
    <lineage>
        <taxon>Bacteria</taxon>
        <taxon>Pseudomonadati</taxon>
        <taxon>Thermomicrobiota</taxon>
        <taxon>Thermomicrobia</taxon>
        <taxon>Thermomicrobiales</taxon>
        <taxon>Thermomicrobiaceae</taxon>
        <taxon>Thermomicrobium</taxon>
    </lineage>
</organism>
<dbReference type="STRING" id="309801.trd_0809"/>
<accession>B9KZ95</accession>
<evidence type="ECO:0000256" key="1">
    <source>
        <dbReference type="ARBA" id="ARBA00004167"/>
    </source>
</evidence>
<dbReference type="EMBL" id="CP001275">
    <property type="protein sequence ID" value="ACM06122.1"/>
    <property type="molecule type" value="Genomic_DNA"/>
</dbReference>
<evidence type="ECO:0000256" key="3">
    <source>
        <dbReference type="ARBA" id="ARBA00022692"/>
    </source>
</evidence>
<evidence type="ECO:0000313" key="11">
    <source>
        <dbReference type="EMBL" id="ACM06122.1"/>
    </source>
</evidence>
<comment type="subcellular location">
    <subcellularLocation>
        <location evidence="9">Cell membrane</location>
        <topology evidence="9">Single-pass membrane protein</topology>
    </subcellularLocation>
    <subcellularLocation>
        <location evidence="1">Membrane</location>
        <topology evidence="1">Single-pass membrane protein</topology>
    </subcellularLocation>
</comment>
<dbReference type="RefSeq" id="WP_012642194.1">
    <property type="nucleotide sequence ID" value="NC_011959.1"/>
</dbReference>
<sequence>MDIFGMGPGELLVIMILALVLFGPGKLPEIAATVGRAVREFRNATRELTSEFEQAFREVQVSTTEVATSVLSVQQETHAALQETRAALNEATDTVSRAASTVALDQVAAPATMPAAPMVPPLGPAESTAVTASASNGRREPTKDDPLADLVDVDELLTESKPSISTGPWET</sequence>
<reference evidence="11 12" key="1">
    <citation type="journal article" date="2009" name="PLoS ONE">
        <title>Complete genome sequence of the aerobic CO-oxidizing thermophile Thermomicrobium roseum.</title>
        <authorList>
            <person name="Wu D."/>
            <person name="Raymond J."/>
            <person name="Wu M."/>
            <person name="Chatterji S."/>
            <person name="Ren Q."/>
            <person name="Graham J.E."/>
            <person name="Bryant D.A."/>
            <person name="Robb F."/>
            <person name="Colman A."/>
            <person name="Tallon L.J."/>
            <person name="Badger J.H."/>
            <person name="Madupu R."/>
            <person name="Ward N.L."/>
            <person name="Eisen J.A."/>
        </authorList>
    </citation>
    <scope>NUCLEOTIDE SEQUENCE [LARGE SCALE GENOMIC DNA]</scope>
    <source>
        <strain evidence="12">ATCC 27502 / DSM 5159 / P-2</strain>
    </source>
</reference>
<evidence type="ECO:0000256" key="6">
    <source>
        <dbReference type="ARBA" id="ARBA00023010"/>
    </source>
</evidence>
<evidence type="ECO:0000256" key="7">
    <source>
        <dbReference type="ARBA" id="ARBA00023136"/>
    </source>
</evidence>
<proteinExistence type="inferred from homology"/>
<keyword evidence="4 9" id="KW-0653">Protein transport</keyword>
<dbReference type="HOGENOM" id="CLU_086034_1_5_0"/>
<evidence type="ECO:0000313" key="12">
    <source>
        <dbReference type="Proteomes" id="UP000000447"/>
    </source>
</evidence>
<dbReference type="AlphaFoldDB" id="B9KZ95"/>
<dbReference type="InterPro" id="IPR003369">
    <property type="entry name" value="TatA/B/E"/>
</dbReference>
<dbReference type="PANTHER" id="PTHR33162:SF1">
    <property type="entry name" value="SEC-INDEPENDENT PROTEIN TRANSLOCASE PROTEIN TATA, CHLOROPLASTIC"/>
    <property type="match status" value="1"/>
</dbReference>
<dbReference type="PANTHER" id="PTHR33162">
    <property type="entry name" value="SEC-INDEPENDENT PROTEIN TRANSLOCASE PROTEIN TATA, CHLOROPLASTIC"/>
    <property type="match status" value="1"/>
</dbReference>
<keyword evidence="12" id="KW-1185">Reference proteome</keyword>
<dbReference type="GO" id="GO:0033281">
    <property type="term" value="C:TAT protein transport complex"/>
    <property type="evidence" value="ECO:0007669"/>
    <property type="project" value="UniProtKB-UniRule"/>
</dbReference>